<evidence type="ECO:0000313" key="2">
    <source>
        <dbReference type="EMBL" id="KAG0263874.1"/>
    </source>
</evidence>
<comment type="caution">
    <text evidence="2">The sequence shown here is derived from an EMBL/GenBank/DDBJ whole genome shotgun (WGS) entry which is preliminary data.</text>
</comment>
<dbReference type="AlphaFoldDB" id="A0A9P6QBW4"/>
<dbReference type="Pfam" id="PF12937">
    <property type="entry name" value="F-box-like"/>
    <property type="match status" value="1"/>
</dbReference>
<dbReference type="InterPro" id="IPR036047">
    <property type="entry name" value="F-box-like_dom_sf"/>
</dbReference>
<feature type="domain" description="F-box" evidence="1">
    <location>
        <begin position="10"/>
        <end position="45"/>
    </location>
</feature>
<dbReference type="InterPro" id="IPR032675">
    <property type="entry name" value="LRR_dom_sf"/>
</dbReference>
<organism evidence="2 3">
    <name type="scientific">Actinomortierella ambigua</name>
    <dbReference type="NCBI Taxonomy" id="1343610"/>
    <lineage>
        <taxon>Eukaryota</taxon>
        <taxon>Fungi</taxon>
        <taxon>Fungi incertae sedis</taxon>
        <taxon>Mucoromycota</taxon>
        <taxon>Mortierellomycotina</taxon>
        <taxon>Mortierellomycetes</taxon>
        <taxon>Mortierellales</taxon>
        <taxon>Mortierellaceae</taxon>
        <taxon>Actinomortierella</taxon>
    </lineage>
</organism>
<dbReference type="SUPFAM" id="SSF81383">
    <property type="entry name" value="F-box domain"/>
    <property type="match status" value="1"/>
</dbReference>
<dbReference type="EMBL" id="JAAAJB010000154">
    <property type="protein sequence ID" value="KAG0263874.1"/>
    <property type="molecule type" value="Genomic_DNA"/>
</dbReference>
<dbReference type="Proteomes" id="UP000807716">
    <property type="component" value="Unassembled WGS sequence"/>
</dbReference>
<gene>
    <name evidence="2" type="ORF">DFQ27_001595</name>
</gene>
<sequence length="458" mass="52368">MDSSPFDIPELQSLIGRYLDGKDIKTCALVCKTWHKTYQPLLWQRNRLLSSYGATHASAGFGDWQDSVRRNAHWIKDLDGPETDKAHEMLLSIALERCRSLMSIKVAATTKDERDKWIQLIKFNPQLQKVAFWYWELQGGLDESLMVETLKGLDKLQHLELRTASFPFICRILESVPSLRELVVGTVVTSEPGSEDQDGGAANKTTWPLRSLKITHDNSKLPLCDLLSRMPVLESLALECVDEKSRQGLTQLIKEGRLPLLSEISLREEGDYTELVDALPPQHLRSAHLQTFYSSTLKSLLKNQNQSLESLRLFGFDDYRALADVFYECPRLKEFVVENESAFEMLDVCHLLYKPWVCMDLERLSVPIGVDHGPVGDAIAPELSEAMAVNRTKRSRKSGWQLAENLFMNRFCKLKKLRDVNFVIDYKKRALSLDHRIDAGCKTVENRRDSDEEESSDY</sequence>
<reference evidence="2" key="1">
    <citation type="journal article" date="2020" name="Fungal Divers.">
        <title>Resolving the Mortierellaceae phylogeny through synthesis of multi-gene phylogenetics and phylogenomics.</title>
        <authorList>
            <person name="Vandepol N."/>
            <person name="Liber J."/>
            <person name="Desiro A."/>
            <person name="Na H."/>
            <person name="Kennedy M."/>
            <person name="Barry K."/>
            <person name="Grigoriev I.V."/>
            <person name="Miller A.N."/>
            <person name="O'Donnell K."/>
            <person name="Stajich J.E."/>
            <person name="Bonito G."/>
        </authorList>
    </citation>
    <scope>NUCLEOTIDE SEQUENCE</scope>
    <source>
        <strain evidence="2">BC1065</strain>
    </source>
</reference>
<evidence type="ECO:0000313" key="3">
    <source>
        <dbReference type="Proteomes" id="UP000807716"/>
    </source>
</evidence>
<protein>
    <recommendedName>
        <fullName evidence="1">F-box domain-containing protein</fullName>
    </recommendedName>
</protein>
<dbReference type="OrthoDB" id="2398163at2759"/>
<keyword evidence="3" id="KW-1185">Reference proteome</keyword>
<dbReference type="InterPro" id="IPR001810">
    <property type="entry name" value="F-box_dom"/>
</dbReference>
<dbReference type="Gene3D" id="3.80.10.10">
    <property type="entry name" value="Ribonuclease Inhibitor"/>
    <property type="match status" value="1"/>
</dbReference>
<evidence type="ECO:0000259" key="1">
    <source>
        <dbReference type="Pfam" id="PF12937"/>
    </source>
</evidence>
<name>A0A9P6QBW4_9FUNG</name>
<proteinExistence type="predicted"/>
<accession>A0A9P6QBW4</accession>
<dbReference type="SUPFAM" id="SSF52047">
    <property type="entry name" value="RNI-like"/>
    <property type="match status" value="1"/>
</dbReference>